<evidence type="ECO:0000256" key="1">
    <source>
        <dbReference type="SAM" id="MobiDB-lite"/>
    </source>
</evidence>
<proteinExistence type="predicted"/>
<feature type="transmembrane region" description="Helical" evidence="2">
    <location>
        <begin position="36"/>
        <end position="58"/>
    </location>
</feature>
<name>A0A0D7BEA6_9AGAR</name>
<dbReference type="Proteomes" id="UP000054007">
    <property type="component" value="Unassembled WGS sequence"/>
</dbReference>
<keyword evidence="2" id="KW-1133">Transmembrane helix</keyword>
<feature type="compositionally biased region" description="Polar residues" evidence="1">
    <location>
        <begin position="179"/>
        <end position="190"/>
    </location>
</feature>
<keyword evidence="4" id="KW-1185">Reference proteome</keyword>
<evidence type="ECO:0000313" key="3">
    <source>
        <dbReference type="EMBL" id="KIY68520.1"/>
    </source>
</evidence>
<feature type="compositionally biased region" description="Polar residues" evidence="1">
    <location>
        <begin position="155"/>
        <end position="169"/>
    </location>
</feature>
<evidence type="ECO:0000256" key="2">
    <source>
        <dbReference type="SAM" id="Phobius"/>
    </source>
</evidence>
<feature type="compositionally biased region" description="Polar residues" evidence="1">
    <location>
        <begin position="79"/>
        <end position="96"/>
    </location>
</feature>
<reference evidence="3 4" key="1">
    <citation type="journal article" date="2015" name="Fungal Genet. Biol.">
        <title>Evolution of novel wood decay mechanisms in Agaricales revealed by the genome sequences of Fistulina hepatica and Cylindrobasidium torrendii.</title>
        <authorList>
            <person name="Floudas D."/>
            <person name="Held B.W."/>
            <person name="Riley R."/>
            <person name="Nagy L.G."/>
            <person name="Koehler G."/>
            <person name="Ransdell A.S."/>
            <person name="Younus H."/>
            <person name="Chow J."/>
            <person name="Chiniquy J."/>
            <person name="Lipzen A."/>
            <person name="Tritt A."/>
            <person name="Sun H."/>
            <person name="Haridas S."/>
            <person name="LaButti K."/>
            <person name="Ohm R.A."/>
            <person name="Kues U."/>
            <person name="Blanchette R.A."/>
            <person name="Grigoriev I.V."/>
            <person name="Minto R.E."/>
            <person name="Hibbett D.S."/>
        </authorList>
    </citation>
    <scope>NUCLEOTIDE SEQUENCE [LARGE SCALE GENOMIC DNA]</scope>
    <source>
        <strain evidence="3 4">FP15055 ss-10</strain>
    </source>
</reference>
<evidence type="ECO:0000313" key="4">
    <source>
        <dbReference type="Proteomes" id="UP000054007"/>
    </source>
</evidence>
<sequence>MPPTLVAMLDERQDVDGVHPHYNHPDAPGLSRHTTITITIVIVVVAGLILLASAFHFVRRARSRRRLKKRLQEAAASQPPMNQQTAATGGYSSFFNPTGVAPTTTAPSPASPSRPTSPRTSQGREVHTTVSHSGIQSESVEGRPRSNVHRVLSWSPLSATAESPASQPSRVADRPPEMNTRSPSTASLPSPETPPPQYEALR</sequence>
<feature type="compositionally biased region" description="Polar residues" evidence="1">
    <location>
        <begin position="128"/>
        <end position="139"/>
    </location>
</feature>
<dbReference type="AlphaFoldDB" id="A0A0D7BEA6"/>
<gene>
    <name evidence="3" type="ORF">CYLTODRAFT_489720</name>
</gene>
<keyword evidence="2" id="KW-0812">Transmembrane</keyword>
<dbReference type="EMBL" id="KN880501">
    <property type="protein sequence ID" value="KIY68520.1"/>
    <property type="molecule type" value="Genomic_DNA"/>
</dbReference>
<accession>A0A0D7BEA6</accession>
<keyword evidence="2" id="KW-0472">Membrane</keyword>
<feature type="compositionally biased region" description="Pro residues" evidence="1">
    <location>
        <begin position="191"/>
        <end position="202"/>
    </location>
</feature>
<feature type="region of interest" description="Disordered" evidence="1">
    <location>
        <begin position="71"/>
        <end position="202"/>
    </location>
</feature>
<protein>
    <submittedName>
        <fullName evidence="3">Uncharacterized protein</fullName>
    </submittedName>
</protein>
<organism evidence="3 4">
    <name type="scientific">Cylindrobasidium torrendii FP15055 ss-10</name>
    <dbReference type="NCBI Taxonomy" id="1314674"/>
    <lineage>
        <taxon>Eukaryota</taxon>
        <taxon>Fungi</taxon>
        <taxon>Dikarya</taxon>
        <taxon>Basidiomycota</taxon>
        <taxon>Agaricomycotina</taxon>
        <taxon>Agaricomycetes</taxon>
        <taxon>Agaricomycetidae</taxon>
        <taxon>Agaricales</taxon>
        <taxon>Marasmiineae</taxon>
        <taxon>Physalacriaceae</taxon>
        <taxon>Cylindrobasidium</taxon>
    </lineage>
</organism>
<feature type="compositionally biased region" description="Low complexity" evidence="1">
    <location>
        <begin position="101"/>
        <end position="121"/>
    </location>
</feature>